<gene>
    <name evidence="5" type="ORF">I4X03_003870</name>
</gene>
<dbReference type="EMBL" id="JAFBIL020000001">
    <property type="protein sequence ID" value="MBZ2206396.1"/>
    <property type="molecule type" value="Genomic_DNA"/>
</dbReference>
<keyword evidence="2" id="KW-0378">Hydrolase</keyword>
<dbReference type="Pfam" id="PF10503">
    <property type="entry name" value="Esterase_PHB"/>
    <property type="match status" value="1"/>
</dbReference>
<comment type="caution">
    <text evidence="5">The sequence shown here is derived from an EMBL/GenBank/DDBJ whole genome shotgun (WGS) entry which is preliminary data.</text>
</comment>
<dbReference type="SMART" id="SM00060">
    <property type="entry name" value="FN3"/>
    <property type="match status" value="1"/>
</dbReference>
<dbReference type="PROSITE" id="PS50853">
    <property type="entry name" value="FN3"/>
    <property type="match status" value="1"/>
</dbReference>
<accession>A0ABS7SJL2</accession>
<evidence type="ECO:0000256" key="3">
    <source>
        <dbReference type="SAM" id="SignalP"/>
    </source>
</evidence>
<dbReference type="Gene3D" id="3.40.50.1820">
    <property type="entry name" value="alpha/beta hydrolase"/>
    <property type="match status" value="1"/>
</dbReference>
<dbReference type="SUPFAM" id="SSF53474">
    <property type="entry name" value="alpha/beta-Hydrolases"/>
    <property type="match status" value="2"/>
</dbReference>
<keyword evidence="6" id="KW-1185">Reference proteome</keyword>
<evidence type="ECO:0000313" key="6">
    <source>
        <dbReference type="Proteomes" id="UP000809349"/>
    </source>
</evidence>
<evidence type="ECO:0000256" key="1">
    <source>
        <dbReference type="ARBA" id="ARBA00022729"/>
    </source>
</evidence>
<dbReference type="InterPro" id="IPR029058">
    <property type="entry name" value="AB_hydrolase_fold"/>
</dbReference>
<dbReference type="PANTHER" id="PTHR43037">
    <property type="entry name" value="UNNAMED PRODUCT-RELATED"/>
    <property type="match status" value="1"/>
</dbReference>
<dbReference type="InterPro" id="IPR003961">
    <property type="entry name" value="FN3_dom"/>
</dbReference>
<dbReference type="SUPFAM" id="SSF49265">
    <property type="entry name" value="Fibronectin type III"/>
    <property type="match status" value="1"/>
</dbReference>
<dbReference type="InterPro" id="IPR010126">
    <property type="entry name" value="Esterase_phb"/>
</dbReference>
<dbReference type="InterPro" id="IPR050955">
    <property type="entry name" value="Plant_Biomass_Hydrol_Est"/>
</dbReference>
<dbReference type="InterPro" id="IPR036116">
    <property type="entry name" value="FN3_sf"/>
</dbReference>
<dbReference type="PANTHER" id="PTHR43037:SF1">
    <property type="entry name" value="BLL1128 PROTEIN"/>
    <property type="match status" value="1"/>
</dbReference>
<sequence length="576" mass="58304">MTPTLAAWGATLALLAPGAAQAQVQAGPGTWSANQTWANDTVNGGALTGYYYWPATQPALAGKRALVIVLHGCAQTAAGDVINSATDGGFNWKAAADQYGAVVVAPNATGNVYGSHCWDYARTTRNRSTGHDGILLDLVNRFVNNTQYAIDPKQVYITGLSSGGGQTMALGCIAPDIFAGTGINAGPPPGTTTAQIGYVPAGFTATTASNKCTQWAGSYAPSFSTQIASVIWGTTDYTVAQAYGPMDAAAMRLSYGGSFTQSAAVPVATGGSDIQYKDSNGKVRTSQITVTGMAHAWPAGTGGQNASYVDATKVNYPMFLMNFWSTNNLRVAQVPAPVMASCSATVSGSTVTVMGAGSSVGGSVTSYKVVLNGPTPVNDAAAGSSASFSKQYASRADGNYSGTVTATDSVKGLTSAVCNIPGFLVGSPPAVLPPSGLAIGTKTASSIALSWSAASGATGYNVYRNGVKVNASPVAGTAFTDTGLAASTTYSYQASTLAGTSESGLSGAVQGTTNSSFTCTTTNSSNYAHVQAGRAYNSGGYALATGSNQNMGLNNTFYTNTLAQTSAGYYVIGNCP</sequence>
<dbReference type="CDD" id="cd00063">
    <property type="entry name" value="FN3"/>
    <property type="match status" value="1"/>
</dbReference>
<name>A0ABS7SJL2_9BURK</name>
<evidence type="ECO:0000256" key="2">
    <source>
        <dbReference type="ARBA" id="ARBA00022801"/>
    </source>
</evidence>
<reference evidence="5 6" key="1">
    <citation type="submission" date="2021-08" db="EMBL/GenBank/DDBJ databases">
        <title>Massilia sp. R798.</title>
        <authorList>
            <person name="Baek J.H."/>
            <person name="Jung H.S."/>
            <person name="Kim K.R."/>
            <person name="Jeon C.O."/>
        </authorList>
    </citation>
    <scope>NUCLEOTIDE SEQUENCE [LARGE SCALE GENOMIC DNA]</scope>
    <source>
        <strain evidence="5 6">R798</strain>
    </source>
</reference>
<feature type="domain" description="Fibronectin type-III" evidence="4">
    <location>
        <begin position="433"/>
        <end position="516"/>
    </location>
</feature>
<evidence type="ECO:0000313" key="5">
    <source>
        <dbReference type="EMBL" id="MBZ2206396.1"/>
    </source>
</evidence>
<protein>
    <submittedName>
        <fullName evidence="5">PHB depolymerase family esterase</fullName>
    </submittedName>
</protein>
<feature type="signal peptide" evidence="3">
    <location>
        <begin position="1"/>
        <end position="22"/>
    </location>
</feature>
<dbReference type="NCBIfam" id="TIGR01840">
    <property type="entry name" value="esterase_phb"/>
    <property type="match status" value="1"/>
</dbReference>
<dbReference type="InterPro" id="IPR013783">
    <property type="entry name" value="Ig-like_fold"/>
</dbReference>
<feature type="chain" id="PRO_5047449073" evidence="3">
    <location>
        <begin position="23"/>
        <end position="576"/>
    </location>
</feature>
<dbReference type="Proteomes" id="UP000809349">
    <property type="component" value="Unassembled WGS sequence"/>
</dbReference>
<evidence type="ECO:0000259" key="4">
    <source>
        <dbReference type="PROSITE" id="PS50853"/>
    </source>
</evidence>
<keyword evidence="1 3" id="KW-0732">Signal</keyword>
<dbReference type="Gene3D" id="2.60.40.10">
    <property type="entry name" value="Immunoglobulins"/>
    <property type="match status" value="1"/>
</dbReference>
<proteinExistence type="predicted"/>
<organism evidence="5 6">
    <name type="scientific">Massilia soli</name>
    <dbReference type="NCBI Taxonomy" id="2792854"/>
    <lineage>
        <taxon>Bacteria</taxon>
        <taxon>Pseudomonadati</taxon>
        <taxon>Pseudomonadota</taxon>
        <taxon>Betaproteobacteria</taxon>
        <taxon>Burkholderiales</taxon>
        <taxon>Oxalobacteraceae</taxon>
        <taxon>Telluria group</taxon>
        <taxon>Massilia</taxon>
    </lineage>
</organism>